<dbReference type="RefSeq" id="WP_104517974.1">
    <property type="nucleotide sequence ID" value="NZ_NHRY01000064.1"/>
</dbReference>
<accession>A0A2S6NL54</accession>
<feature type="binding site" evidence="7">
    <location>
        <position position="133"/>
    </location>
    <ligand>
        <name>glyoxylate</name>
        <dbReference type="ChEBI" id="CHEBI:36655"/>
    </ligand>
</feature>
<dbReference type="CDD" id="cd02809">
    <property type="entry name" value="alpha_hydroxyacid_oxid_FMN"/>
    <property type="match status" value="1"/>
</dbReference>
<dbReference type="FunFam" id="3.20.20.70:FF:000029">
    <property type="entry name" value="L-lactate dehydrogenase"/>
    <property type="match status" value="1"/>
</dbReference>
<evidence type="ECO:0000313" key="10">
    <source>
        <dbReference type="Proteomes" id="UP000239724"/>
    </source>
</evidence>
<dbReference type="PANTHER" id="PTHR10578">
    <property type="entry name" value="S -2-HYDROXY-ACID OXIDASE-RELATED"/>
    <property type="match status" value="1"/>
</dbReference>
<sequence length="394" mass="43754">MAALDHCYNVFDLREAARRRLPRGVFEFVDRATEDELALRNNRAAFEKIKLLHRALVDVSGRATTTTLFGKEIALPMAIAPTGAAGLCWHEGELELAKAAARAKIPFTLATGAMTAMEKIAKEANFRLWFQLYVWKRRELSYQLIERAKANGFEALIVTTDTIVSPNREYNAKNGFLLPFHPTWRFTWDIMQHPTWFGTVLLKYFTTIGMPRNENYPDPYRRPVTSDASTQEVMRQDSLCWDDIRIFRDKWPGILMLKGINRVDDALKAISYGVDGLIVSNHGGRNMDSAAATIDILPDIAQAVGDKATVILDSGVRRGSDIVKAVALGAKCVLTGRATLYGTAVGGEAGAAKAVSIIRGEMDKTMAYTGCNRVDEITPDIFFASRDSNRLVAE</sequence>
<proteinExistence type="inferred from homology"/>
<feature type="binding site" evidence="7">
    <location>
        <begin position="336"/>
        <end position="337"/>
    </location>
    <ligand>
        <name>FMN</name>
        <dbReference type="ChEBI" id="CHEBI:58210"/>
    </ligand>
</feature>
<evidence type="ECO:0000256" key="3">
    <source>
        <dbReference type="ARBA" id="ARBA00022643"/>
    </source>
</evidence>
<dbReference type="AlphaFoldDB" id="A0A2S6NL54"/>
<feature type="binding site" evidence="7">
    <location>
        <position position="285"/>
    </location>
    <ligand>
        <name>glyoxylate</name>
        <dbReference type="ChEBI" id="CHEBI:36655"/>
    </ligand>
</feature>
<reference evidence="9 10" key="1">
    <citation type="journal article" date="2018" name="Arch. Microbiol.">
        <title>New insights into the metabolic potential of the phototrophic purple bacterium Rhodopila globiformis DSM 161(T) from its draft genome sequence and evidence for a vanadium-dependent nitrogenase.</title>
        <authorList>
            <person name="Imhoff J.F."/>
            <person name="Rahn T."/>
            <person name="Kunzel S."/>
            <person name="Neulinger S.C."/>
        </authorList>
    </citation>
    <scope>NUCLEOTIDE SEQUENCE [LARGE SCALE GENOMIC DNA]</scope>
    <source>
        <strain evidence="9 10">DSM 161</strain>
    </source>
</reference>
<dbReference type="InterPro" id="IPR000262">
    <property type="entry name" value="FMN-dep_DH"/>
</dbReference>
<dbReference type="GO" id="GO:0010181">
    <property type="term" value="F:FMN binding"/>
    <property type="evidence" value="ECO:0007669"/>
    <property type="project" value="InterPro"/>
</dbReference>
<dbReference type="PIRSF" id="PIRSF000138">
    <property type="entry name" value="Al-hdrx_acd_dh"/>
    <property type="match status" value="1"/>
</dbReference>
<dbReference type="InterPro" id="IPR012133">
    <property type="entry name" value="Alpha-hydoxy_acid_DH_FMN"/>
</dbReference>
<dbReference type="Pfam" id="PF01070">
    <property type="entry name" value="FMN_dh"/>
    <property type="match status" value="1"/>
</dbReference>
<feature type="binding site" evidence="7">
    <location>
        <position position="282"/>
    </location>
    <ligand>
        <name>glyoxylate</name>
        <dbReference type="ChEBI" id="CHEBI:36655"/>
    </ligand>
</feature>
<dbReference type="GO" id="GO:0005886">
    <property type="term" value="C:plasma membrane"/>
    <property type="evidence" value="ECO:0007669"/>
    <property type="project" value="TreeGrafter"/>
</dbReference>
<dbReference type="PROSITE" id="PS51349">
    <property type="entry name" value="FMN_HYDROXY_ACID_DH_2"/>
    <property type="match status" value="1"/>
</dbReference>
<organism evidence="9 10">
    <name type="scientific">Rhodopila globiformis</name>
    <name type="common">Rhodopseudomonas globiformis</name>
    <dbReference type="NCBI Taxonomy" id="1071"/>
    <lineage>
        <taxon>Bacteria</taxon>
        <taxon>Pseudomonadati</taxon>
        <taxon>Pseudomonadota</taxon>
        <taxon>Alphaproteobacteria</taxon>
        <taxon>Acetobacterales</taxon>
        <taxon>Acetobacteraceae</taxon>
        <taxon>Rhodopila</taxon>
    </lineage>
</organism>
<evidence type="ECO:0000259" key="8">
    <source>
        <dbReference type="PROSITE" id="PS51349"/>
    </source>
</evidence>
<evidence type="ECO:0000256" key="1">
    <source>
        <dbReference type="ARBA" id="ARBA00001917"/>
    </source>
</evidence>
<name>A0A2S6NL54_RHOGL</name>
<feature type="binding site" evidence="7">
    <location>
        <position position="280"/>
    </location>
    <ligand>
        <name>FMN</name>
        <dbReference type="ChEBI" id="CHEBI:58210"/>
    </ligand>
</feature>
<feature type="domain" description="FMN hydroxy acid dehydrogenase" evidence="8">
    <location>
        <begin position="2"/>
        <end position="387"/>
    </location>
</feature>
<feature type="binding site" evidence="7">
    <location>
        <position position="131"/>
    </location>
    <ligand>
        <name>FMN</name>
        <dbReference type="ChEBI" id="CHEBI:58210"/>
    </ligand>
</feature>
<keyword evidence="4" id="KW-0560">Oxidoreductase</keyword>
<evidence type="ECO:0000256" key="5">
    <source>
        <dbReference type="ARBA" id="ARBA00024042"/>
    </source>
</evidence>
<feature type="binding site" evidence="7">
    <location>
        <position position="159"/>
    </location>
    <ligand>
        <name>FMN</name>
        <dbReference type="ChEBI" id="CHEBI:58210"/>
    </ligand>
</feature>
<dbReference type="InterPro" id="IPR037396">
    <property type="entry name" value="FMN_HAD"/>
</dbReference>
<dbReference type="SUPFAM" id="SSF51395">
    <property type="entry name" value="FMN-linked oxidoreductases"/>
    <property type="match status" value="1"/>
</dbReference>
<gene>
    <name evidence="9" type="ORF">CCS01_06180</name>
</gene>
<comment type="cofactor">
    <cofactor evidence="1">
        <name>FMN</name>
        <dbReference type="ChEBI" id="CHEBI:58210"/>
    </cofactor>
</comment>
<evidence type="ECO:0000313" key="9">
    <source>
        <dbReference type="EMBL" id="PPQ35973.1"/>
    </source>
</evidence>
<dbReference type="Proteomes" id="UP000239724">
    <property type="component" value="Unassembled WGS sequence"/>
</dbReference>
<dbReference type="EMBL" id="NHRY01000064">
    <property type="protein sequence ID" value="PPQ35973.1"/>
    <property type="molecule type" value="Genomic_DNA"/>
</dbReference>
<evidence type="ECO:0000256" key="2">
    <source>
        <dbReference type="ARBA" id="ARBA00022630"/>
    </source>
</evidence>
<feature type="binding site" evidence="7">
    <location>
        <position position="168"/>
    </location>
    <ligand>
        <name>glyoxylate</name>
        <dbReference type="ChEBI" id="CHEBI:36655"/>
    </ligand>
</feature>
<evidence type="ECO:0000256" key="6">
    <source>
        <dbReference type="PIRSR" id="PIRSR000138-1"/>
    </source>
</evidence>
<dbReference type="PANTHER" id="PTHR10578:SF107">
    <property type="entry name" value="2-HYDROXYACID OXIDASE 1"/>
    <property type="match status" value="1"/>
</dbReference>
<evidence type="ECO:0000256" key="4">
    <source>
        <dbReference type="ARBA" id="ARBA00023002"/>
    </source>
</evidence>
<protein>
    <submittedName>
        <fullName evidence="9">Alpha-hydroxy-acid oxidizing enzyme</fullName>
    </submittedName>
</protein>
<keyword evidence="3 7" id="KW-0288">FMN</keyword>
<dbReference type="OrthoDB" id="9770452at2"/>
<evidence type="ECO:0000256" key="7">
    <source>
        <dbReference type="PIRSR" id="PIRSR000138-2"/>
    </source>
</evidence>
<comment type="caution">
    <text evidence="9">The sequence shown here is derived from an EMBL/GenBank/DDBJ whole genome shotgun (WGS) entry which is preliminary data.</text>
</comment>
<dbReference type="InterPro" id="IPR013785">
    <property type="entry name" value="Aldolase_TIM"/>
</dbReference>
<comment type="similarity">
    <text evidence="5">Belongs to the FMN-dependent alpha-hydroxy acid dehydrogenase family.</text>
</comment>
<feature type="active site" description="Proton acceptor" evidence="6">
    <location>
        <position position="282"/>
    </location>
</feature>
<dbReference type="GO" id="GO:0004459">
    <property type="term" value="F:L-lactate dehydrogenase (NAD+) activity"/>
    <property type="evidence" value="ECO:0007669"/>
    <property type="project" value="TreeGrafter"/>
</dbReference>
<keyword evidence="10" id="KW-1185">Reference proteome</keyword>
<dbReference type="Gene3D" id="3.20.20.70">
    <property type="entry name" value="Aldolase class I"/>
    <property type="match status" value="1"/>
</dbReference>
<dbReference type="GO" id="GO:0009060">
    <property type="term" value="P:aerobic respiration"/>
    <property type="evidence" value="ECO:0007669"/>
    <property type="project" value="TreeGrafter"/>
</dbReference>
<feature type="binding site" evidence="7">
    <location>
        <position position="258"/>
    </location>
    <ligand>
        <name>FMN</name>
        <dbReference type="ChEBI" id="CHEBI:58210"/>
    </ligand>
</feature>
<feature type="binding site" evidence="7">
    <location>
        <begin position="81"/>
        <end position="83"/>
    </location>
    <ligand>
        <name>FMN</name>
        <dbReference type="ChEBI" id="CHEBI:58210"/>
    </ligand>
</feature>
<feature type="binding site" evidence="7">
    <location>
        <begin position="313"/>
        <end position="317"/>
    </location>
    <ligand>
        <name>FMN</name>
        <dbReference type="ChEBI" id="CHEBI:58210"/>
    </ligand>
</feature>
<keyword evidence="2 7" id="KW-0285">Flavoprotein</keyword>